<dbReference type="Pfam" id="PF02841">
    <property type="entry name" value="GBP_C"/>
    <property type="match status" value="1"/>
</dbReference>
<dbReference type="Gene3D" id="1.20.1000.10">
    <property type="entry name" value="Guanylate-binding protein, C-terminal domain"/>
    <property type="match status" value="1"/>
</dbReference>
<dbReference type="GO" id="GO:0003924">
    <property type="term" value="F:GTPase activity"/>
    <property type="evidence" value="ECO:0007669"/>
    <property type="project" value="InterPro"/>
</dbReference>
<dbReference type="AlphaFoldDB" id="A0A7J8F8X9"/>
<organism evidence="2 3">
    <name type="scientific">Molossus molossus</name>
    <name type="common">Pallas' mastiff bat</name>
    <name type="synonym">Vespertilio molossus</name>
    <dbReference type="NCBI Taxonomy" id="27622"/>
    <lineage>
        <taxon>Eukaryota</taxon>
        <taxon>Metazoa</taxon>
        <taxon>Chordata</taxon>
        <taxon>Craniata</taxon>
        <taxon>Vertebrata</taxon>
        <taxon>Euteleostomi</taxon>
        <taxon>Mammalia</taxon>
        <taxon>Eutheria</taxon>
        <taxon>Laurasiatheria</taxon>
        <taxon>Chiroptera</taxon>
        <taxon>Yangochiroptera</taxon>
        <taxon>Molossidae</taxon>
        <taxon>Molossus</taxon>
    </lineage>
</organism>
<keyword evidence="3" id="KW-1185">Reference proteome</keyword>
<feature type="domain" description="Guanylate-binding protein/Atlastin C-terminal" evidence="1">
    <location>
        <begin position="1"/>
        <end position="154"/>
    </location>
</feature>
<sequence>MAQRVSFPTDSLQELLDLHAACEREAIAIFMERSFKDDDQMFQKKLVEIIQGKKDGFLLQQNEEASVKYCQAKLDQLSVALLEGISAGTFYVPGGHKLYLETKEKIEEDYFQVPRKGVKVQEDMIKDGFMKKAEEMNDEINYLKKVISATQKDNSPWIARAIDRVGTEITSILSAPAKLIGNIVSAFGSLFHKNESSH</sequence>
<reference evidence="2 3" key="1">
    <citation type="journal article" date="2020" name="Nature">
        <title>Six reference-quality genomes reveal evolution of bat adaptations.</title>
        <authorList>
            <person name="Jebb D."/>
            <person name="Huang Z."/>
            <person name="Pippel M."/>
            <person name="Hughes G.M."/>
            <person name="Lavrichenko K."/>
            <person name="Devanna P."/>
            <person name="Winkler S."/>
            <person name="Jermiin L.S."/>
            <person name="Skirmuntt E.C."/>
            <person name="Katzourakis A."/>
            <person name="Burkitt-Gray L."/>
            <person name="Ray D.A."/>
            <person name="Sullivan K.A.M."/>
            <person name="Roscito J.G."/>
            <person name="Kirilenko B.M."/>
            <person name="Davalos L.M."/>
            <person name="Corthals A.P."/>
            <person name="Power M.L."/>
            <person name="Jones G."/>
            <person name="Ransome R.D."/>
            <person name="Dechmann D.K.N."/>
            <person name="Locatelli A.G."/>
            <person name="Puechmaille S.J."/>
            <person name="Fedrigo O."/>
            <person name="Jarvis E.D."/>
            <person name="Hiller M."/>
            <person name="Vernes S.C."/>
            <person name="Myers E.W."/>
            <person name="Teeling E.C."/>
        </authorList>
    </citation>
    <scope>NUCLEOTIDE SEQUENCE [LARGE SCALE GENOMIC DNA]</scope>
    <source>
        <strain evidence="2">MMolMol1</strain>
        <tissue evidence="2">Muscle</tissue>
    </source>
</reference>
<dbReference type="InterPro" id="IPR036543">
    <property type="entry name" value="Guanylate-bd_C_sf"/>
</dbReference>
<dbReference type="GO" id="GO:0005525">
    <property type="term" value="F:GTP binding"/>
    <property type="evidence" value="ECO:0007669"/>
    <property type="project" value="InterPro"/>
</dbReference>
<dbReference type="InterPro" id="IPR003191">
    <property type="entry name" value="Guanylate-bd/ATL_C"/>
</dbReference>
<dbReference type="EMBL" id="JACASF010000012">
    <property type="protein sequence ID" value="KAF6444214.1"/>
    <property type="molecule type" value="Genomic_DNA"/>
</dbReference>
<dbReference type="Proteomes" id="UP000550707">
    <property type="component" value="Unassembled WGS sequence"/>
</dbReference>
<evidence type="ECO:0000313" key="2">
    <source>
        <dbReference type="EMBL" id="KAF6444214.1"/>
    </source>
</evidence>
<gene>
    <name evidence="2" type="ORF">HJG59_008523</name>
</gene>
<protein>
    <recommendedName>
        <fullName evidence="1">Guanylate-binding protein/Atlastin C-terminal domain-containing protein</fullName>
    </recommendedName>
</protein>
<evidence type="ECO:0000313" key="3">
    <source>
        <dbReference type="Proteomes" id="UP000550707"/>
    </source>
</evidence>
<proteinExistence type="predicted"/>
<dbReference type="InParanoid" id="A0A7J8F8X9"/>
<accession>A0A7J8F8X9</accession>
<comment type="caution">
    <text evidence="2">The sequence shown here is derived from an EMBL/GenBank/DDBJ whole genome shotgun (WGS) entry which is preliminary data.</text>
</comment>
<evidence type="ECO:0000259" key="1">
    <source>
        <dbReference type="Pfam" id="PF02841"/>
    </source>
</evidence>
<dbReference type="PANTHER" id="PTHR10751">
    <property type="entry name" value="GUANYLATE BINDING PROTEIN"/>
    <property type="match status" value="1"/>
</dbReference>
<dbReference type="SUPFAM" id="SSF48340">
    <property type="entry name" value="Interferon-induced guanylate-binding protein 1 (GBP1), C-terminal domain"/>
    <property type="match status" value="1"/>
</dbReference>
<name>A0A7J8F8X9_MOLMO</name>